<dbReference type="InterPro" id="IPR036273">
    <property type="entry name" value="CRAL/TRIO_N_dom_sf"/>
</dbReference>
<keyword evidence="2" id="KW-0472">Membrane</keyword>
<dbReference type="Pfam" id="PF00650">
    <property type="entry name" value="CRAL_TRIO"/>
    <property type="match status" value="1"/>
</dbReference>
<evidence type="ECO:0000313" key="4">
    <source>
        <dbReference type="EMBL" id="CAD9017136.1"/>
    </source>
</evidence>
<proteinExistence type="predicted"/>
<dbReference type="SMART" id="SM01100">
    <property type="entry name" value="CRAL_TRIO_N"/>
    <property type="match status" value="1"/>
</dbReference>
<feature type="transmembrane region" description="Helical" evidence="2">
    <location>
        <begin position="51"/>
        <end position="73"/>
    </location>
</feature>
<accession>A0A7S1IMC8</accession>
<dbReference type="EMBL" id="HBGA01075660">
    <property type="protein sequence ID" value="CAD9017136.1"/>
    <property type="molecule type" value="Transcribed_RNA"/>
</dbReference>
<gene>
    <name evidence="4" type="ORF">EGYM00392_LOCUS28246</name>
</gene>
<evidence type="ECO:0000256" key="2">
    <source>
        <dbReference type="SAM" id="Phobius"/>
    </source>
</evidence>
<feature type="region of interest" description="Disordered" evidence="1">
    <location>
        <begin position="118"/>
        <end position="137"/>
    </location>
</feature>
<dbReference type="PANTHER" id="PTHR46277:SF3">
    <property type="entry name" value="BINDING PROTEIN, PUTATIVE-RELATED"/>
    <property type="match status" value="1"/>
</dbReference>
<organism evidence="4">
    <name type="scientific">Eutreptiella gymnastica</name>
    <dbReference type="NCBI Taxonomy" id="73025"/>
    <lineage>
        <taxon>Eukaryota</taxon>
        <taxon>Discoba</taxon>
        <taxon>Euglenozoa</taxon>
        <taxon>Euglenida</taxon>
        <taxon>Spirocuta</taxon>
        <taxon>Euglenophyceae</taxon>
        <taxon>Eutreptiales</taxon>
        <taxon>Eutreptiaceae</taxon>
        <taxon>Eutreptiella</taxon>
    </lineage>
</organism>
<dbReference type="InterPro" id="IPR001251">
    <property type="entry name" value="CRAL-TRIO_dom"/>
</dbReference>
<sequence length="393" mass="44398">MQDMLQDPECLFFFARHVSSLAACTMGALLWLILLVGCPPCLAAQEEVPTWAVVMIVFLAVVTVLLCIAVVLTRRALGKMQDMLQDVTQPRALSGSVDSRHTVVSDLEAPMFSGHTHPVDAESSGFHTPQSQRSDMSDIDARKEGQLLDPRERQAVEHMRSLVPPGAQKAYTIFGAHECHDNEFFLRFLRARDFDLDKASGLMLSYLEWRRKVYPQGAPTHIVEPRTHFGAVYADYLDKKGRPVLVVRARYHDKTRSTEETRHVIVMFMDGIVHHIHKPATQFSVLVDLNGFGYANADLTALKSTLSILDNYFPERLGNLWFIHANFVFMSLWKVVKSFIPVQTASKIFFYGPDYQERLRESIDPRVLPNAYGGQAPDPPIEFLGQYPPPGLR</sequence>
<dbReference type="PROSITE" id="PS50191">
    <property type="entry name" value="CRAL_TRIO"/>
    <property type="match status" value="1"/>
</dbReference>
<keyword evidence="2" id="KW-1133">Transmembrane helix</keyword>
<dbReference type="InterPro" id="IPR011074">
    <property type="entry name" value="CRAL/TRIO_N_dom"/>
</dbReference>
<dbReference type="PANTHER" id="PTHR46277">
    <property type="entry name" value="OS03G0850700 PROTEIN"/>
    <property type="match status" value="1"/>
</dbReference>
<evidence type="ECO:0000256" key="1">
    <source>
        <dbReference type="SAM" id="MobiDB-lite"/>
    </source>
</evidence>
<keyword evidence="2" id="KW-0812">Transmembrane</keyword>
<dbReference type="SUPFAM" id="SSF46938">
    <property type="entry name" value="CRAL/TRIO N-terminal domain"/>
    <property type="match status" value="1"/>
</dbReference>
<dbReference type="CDD" id="cd00170">
    <property type="entry name" value="SEC14"/>
    <property type="match status" value="1"/>
</dbReference>
<dbReference type="Gene3D" id="3.40.525.10">
    <property type="entry name" value="CRAL-TRIO lipid binding domain"/>
    <property type="match status" value="1"/>
</dbReference>
<evidence type="ECO:0000259" key="3">
    <source>
        <dbReference type="PROSITE" id="PS50191"/>
    </source>
</evidence>
<reference evidence="4" key="1">
    <citation type="submission" date="2021-01" db="EMBL/GenBank/DDBJ databases">
        <authorList>
            <person name="Corre E."/>
            <person name="Pelletier E."/>
            <person name="Niang G."/>
            <person name="Scheremetjew M."/>
            <person name="Finn R."/>
            <person name="Kale V."/>
            <person name="Holt S."/>
            <person name="Cochrane G."/>
            <person name="Meng A."/>
            <person name="Brown T."/>
            <person name="Cohen L."/>
        </authorList>
    </citation>
    <scope>NUCLEOTIDE SEQUENCE</scope>
    <source>
        <strain evidence="4">NIES-381</strain>
    </source>
</reference>
<feature type="compositionally biased region" description="Polar residues" evidence="1">
    <location>
        <begin position="125"/>
        <end position="134"/>
    </location>
</feature>
<feature type="domain" description="CRAL-TRIO" evidence="3">
    <location>
        <begin position="221"/>
        <end position="380"/>
    </location>
</feature>
<feature type="transmembrane region" description="Helical" evidence="2">
    <location>
        <begin position="21"/>
        <end position="45"/>
    </location>
</feature>
<dbReference type="InterPro" id="IPR036865">
    <property type="entry name" value="CRAL-TRIO_dom_sf"/>
</dbReference>
<protein>
    <recommendedName>
        <fullName evidence="3">CRAL-TRIO domain-containing protein</fullName>
    </recommendedName>
</protein>
<dbReference type="AlphaFoldDB" id="A0A7S1IMC8"/>
<name>A0A7S1IMC8_9EUGL</name>
<dbReference type="Pfam" id="PF03765">
    <property type="entry name" value="CRAL_TRIO_N"/>
    <property type="match status" value="1"/>
</dbReference>
<dbReference type="SUPFAM" id="SSF52087">
    <property type="entry name" value="CRAL/TRIO domain"/>
    <property type="match status" value="1"/>
</dbReference>
<dbReference type="SMART" id="SM00516">
    <property type="entry name" value="SEC14"/>
    <property type="match status" value="1"/>
</dbReference>
<dbReference type="PRINTS" id="PR00180">
    <property type="entry name" value="CRETINALDHBP"/>
</dbReference>